<evidence type="ECO:0000313" key="1">
    <source>
        <dbReference type="EMBL" id="MBD0726565.1"/>
    </source>
</evidence>
<comment type="caution">
    <text evidence="1">The sequence shown here is derived from an EMBL/GenBank/DDBJ whole genome shotgun (WGS) entry which is preliminary data.</text>
</comment>
<reference evidence="1 2" key="1">
    <citation type="journal article" date="2020" name="Microbiol. Res.">
        <title>Flavobacterium pokkalii sp. nov., a novel plant growth promoting native rhizobacteria isolated from pokkali rice grown in coastal saline affected agricultural regions of southern India, Kerala.</title>
        <authorList>
            <person name="Menon R.R."/>
            <person name="Kumari S."/>
            <person name="Viver T."/>
            <person name="Rameshkumar N."/>
        </authorList>
    </citation>
    <scope>NUCLEOTIDE SEQUENCE [LARGE SCALE GENOMIC DNA]</scope>
    <source>
        <strain evidence="1 2">L1I52</strain>
    </source>
</reference>
<protein>
    <recommendedName>
        <fullName evidence="3">GyrI-like small molecule binding domain-containing protein</fullName>
    </recommendedName>
</protein>
<organism evidence="1 2">
    <name type="scientific">Flavobacterium pokkalii</name>
    <dbReference type="NCBI Taxonomy" id="1940408"/>
    <lineage>
        <taxon>Bacteria</taxon>
        <taxon>Pseudomonadati</taxon>
        <taxon>Bacteroidota</taxon>
        <taxon>Flavobacteriia</taxon>
        <taxon>Flavobacteriales</taxon>
        <taxon>Flavobacteriaceae</taxon>
        <taxon>Flavobacterium</taxon>
    </lineage>
</organism>
<dbReference type="RefSeq" id="WP_188221574.1">
    <property type="nucleotide sequence ID" value="NZ_NASZ01000032.1"/>
</dbReference>
<evidence type="ECO:0000313" key="2">
    <source>
        <dbReference type="Proteomes" id="UP000661715"/>
    </source>
</evidence>
<accession>A0ABR7UUS5</accession>
<gene>
    <name evidence="1" type="ORF">B6A10_15435</name>
</gene>
<dbReference type="EMBL" id="NASZ01000032">
    <property type="protein sequence ID" value="MBD0726565.1"/>
    <property type="molecule type" value="Genomic_DNA"/>
</dbReference>
<name>A0ABR7UUS5_9FLAO</name>
<sequence length="74" mass="8717">MAYPNKIYLYFQYKIIGKKSVHLGGATQILFGIIGKRWELEYDMSDFFNVHWIRPNSNEKPKKLIKLKTVVIGK</sequence>
<proteinExistence type="predicted"/>
<dbReference type="Proteomes" id="UP000661715">
    <property type="component" value="Unassembled WGS sequence"/>
</dbReference>
<evidence type="ECO:0008006" key="3">
    <source>
        <dbReference type="Google" id="ProtNLM"/>
    </source>
</evidence>
<keyword evidence="2" id="KW-1185">Reference proteome</keyword>